<dbReference type="EMBL" id="LNYL01000042">
    <property type="protein sequence ID" value="KTD25831.1"/>
    <property type="molecule type" value="Genomic_DNA"/>
</dbReference>
<dbReference type="PATRIC" id="fig|466.6.peg.1688"/>
<evidence type="ECO:0000259" key="5">
    <source>
        <dbReference type="Pfam" id="PF06429"/>
    </source>
</evidence>
<comment type="caution">
    <text evidence="7">The sequence shown here is derived from an EMBL/GenBank/DDBJ whole genome shotgun (WGS) entry which is preliminary data.</text>
</comment>
<dbReference type="NCBIfam" id="TIGR03506">
    <property type="entry name" value="FlgEFG_subfam"/>
    <property type="match status" value="1"/>
</dbReference>
<feature type="domain" description="Flagellar basal-body/hook protein C-terminal" evidence="5">
    <location>
        <begin position="375"/>
        <end position="416"/>
    </location>
</feature>
<dbReference type="InterPro" id="IPR037925">
    <property type="entry name" value="FlgE/F/G-like"/>
</dbReference>
<reference evidence="7 8" key="1">
    <citation type="submission" date="2015-11" db="EMBL/GenBank/DDBJ databases">
        <title>Genomic analysis of 38 Legionella species identifies large and diverse effector repertoires.</title>
        <authorList>
            <person name="Burstein D."/>
            <person name="Amaro F."/>
            <person name="Zusman T."/>
            <person name="Lifshitz Z."/>
            <person name="Cohen O."/>
            <person name="Gilbert J.A."/>
            <person name="Pupko T."/>
            <person name="Shuman H.A."/>
            <person name="Segal G."/>
        </authorList>
    </citation>
    <scope>NUCLEOTIDE SEQUENCE [LARGE SCALE GENOMIC DNA]</scope>
    <source>
        <strain evidence="7 8">PX-1-G2-E2</strain>
    </source>
</reference>
<evidence type="ECO:0000259" key="6">
    <source>
        <dbReference type="Pfam" id="PF22692"/>
    </source>
</evidence>
<keyword evidence="8" id="KW-1185">Reference proteome</keyword>
<evidence type="ECO:0000256" key="4">
    <source>
        <dbReference type="RuleBase" id="RU362116"/>
    </source>
</evidence>
<proteinExistence type="inferred from homology"/>
<keyword evidence="7" id="KW-0966">Cell projection</keyword>
<organism evidence="7 8">
    <name type="scientific">Legionella maceachernii</name>
    <dbReference type="NCBI Taxonomy" id="466"/>
    <lineage>
        <taxon>Bacteria</taxon>
        <taxon>Pseudomonadati</taxon>
        <taxon>Pseudomonadota</taxon>
        <taxon>Gammaproteobacteria</taxon>
        <taxon>Legionellales</taxon>
        <taxon>Legionellaceae</taxon>
        <taxon>Legionella</taxon>
    </lineage>
</organism>
<dbReference type="RefSeq" id="WP_058452371.1">
    <property type="nucleotide sequence ID" value="NZ_CAAAIB010000004.1"/>
</dbReference>
<evidence type="ECO:0000256" key="2">
    <source>
        <dbReference type="ARBA" id="ARBA00009677"/>
    </source>
</evidence>
<name>A0A0W0VZY4_9GAMM</name>
<keyword evidence="7" id="KW-0282">Flagellum</keyword>
<dbReference type="InterPro" id="IPR053967">
    <property type="entry name" value="LlgE_F_G-like_D1"/>
</dbReference>
<dbReference type="SUPFAM" id="SSF117143">
    <property type="entry name" value="Flagellar hook protein flgE"/>
    <property type="match status" value="1"/>
</dbReference>
<evidence type="ECO:0000256" key="3">
    <source>
        <dbReference type="ARBA" id="ARBA00023143"/>
    </source>
</evidence>
<dbReference type="Pfam" id="PF22692">
    <property type="entry name" value="LlgE_F_G_D1"/>
    <property type="match status" value="1"/>
</dbReference>
<dbReference type="PANTHER" id="PTHR30435">
    <property type="entry name" value="FLAGELLAR PROTEIN"/>
    <property type="match status" value="1"/>
</dbReference>
<dbReference type="GO" id="GO:0071978">
    <property type="term" value="P:bacterial-type flagellum-dependent swarming motility"/>
    <property type="evidence" value="ECO:0007669"/>
    <property type="project" value="TreeGrafter"/>
</dbReference>
<accession>A0A0W0VZY4</accession>
<evidence type="ECO:0000256" key="1">
    <source>
        <dbReference type="ARBA" id="ARBA00004117"/>
    </source>
</evidence>
<keyword evidence="7" id="KW-0969">Cilium</keyword>
<comment type="subcellular location">
    <subcellularLocation>
        <location evidence="1 4">Bacterial flagellum basal body</location>
    </subcellularLocation>
</comment>
<dbReference type="InterPro" id="IPR010930">
    <property type="entry name" value="Flg_bb/hook_C_dom"/>
</dbReference>
<dbReference type="GO" id="GO:0009425">
    <property type="term" value="C:bacterial-type flagellum basal body"/>
    <property type="evidence" value="ECO:0007669"/>
    <property type="project" value="UniProtKB-SubCell"/>
</dbReference>
<protein>
    <submittedName>
        <fullName evidence="7">Flagellar hook protein FlgE</fullName>
    </submittedName>
</protein>
<dbReference type="AlphaFoldDB" id="A0A0W0VZY4"/>
<dbReference type="Proteomes" id="UP000054908">
    <property type="component" value="Unassembled WGS sequence"/>
</dbReference>
<dbReference type="OrthoDB" id="8578401at2"/>
<sequence>MTSTYYTSLTGMLAASYGLQNTSHNVANMQSPGFKRSDVFYSSLGNEKNNNHLGSGVAVAGAVTNFRPGSYLGTGNPTDFAISGQGFFMIRLKNGELMYTRNGEFNFNSDGILVDRRSGGFVQGYNERGSLVPIKQNAAKTLVGKPTRYVDLAGDFILVKKEEDNTSNSDPIKSNYKPIQFTVDTIFDAQGKAHQITLEFKPRGVVKNQLNNEDGLEWELNGVSYEGTELSFLPQTLRFSALDQGAPTAGFNAIDLKLPNNQLITFNFGNYLSDEDKSVRLNEAGVLKAATNITVHQQDGSIEGNLIGLSFDENGQISWQYDNDQTTKGIYIALAQFDDLEHNLIPADNNLFRAKTEQGRQIGRANKEGFGNLQPGKIETSNVDSTTEFANIIVLQRMFQACSQIMEMDKQLLEELHQK</sequence>
<keyword evidence="3 4" id="KW-0975">Bacterial flagellum</keyword>
<feature type="domain" description="Flagellar hook protein FlgE/F/G-like D1" evidence="6">
    <location>
        <begin position="81"/>
        <end position="139"/>
    </location>
</feature>
<dbReference type="PANTHER" id="PTHR30435:SF19">
    <property type="entry name" value="FLAGELLAR BASAL-BODY ROD PROTEIN FLGG"/>
    <property type="match status" value="1"/>
</dbReference>
<dbReference type="InterPro" id="IPR020013">
    <property type="entry name" value="Flagellar_FlgE/F/G"/>
</dbReference>
<gene>
    <name evidence="7" type="primary">flgE</name>
    <name evidence="7" type="ORF">Lmac_1602</name>
</gene>
<evidence type="ECO:0000313" key="8">
    <source>
        <dbReference type="Proteomes" id="UP000054908"/>
    </source>
</evidence>
<evidence type="ECO:0000313" key="7">
    <source>
        <dbReference type="EMBL" id="KTD25831.1"/>
    </source>
</evidence>
<comment type="similarity">
    <text evidence="2 4">Belongs to the flagella basal body rod proteins family.</text>
</comment>
<dbReference type="Pfam" id="PF06429">
    <property type="entry name" value="Flg_bbr_C"/>
    <property type="match status" value="1"/>
</dbReference>
<dbReference type="STRING" id="466.Lmac_1602"/>